<accession>A0AAD7K4R5</accession>
<name>A0AAD7K4R5_9AGAR</name>
<comment type="caution">
    <text evidence="2">The sequence shown here is derived from an EMBL/GenBank/DDBJ whole genome shotgun (WGS) entry which is preliminary data.</text>
</comment>
<proteinExistence type="predicted"/>
<sequence length="114" mass="12588">ALFCLRQKHRSSSLPSSQASPCSANSSSLSSPLASQRPSPQRPPPSLRPPSFEHPRRRPARPNPDAPCTPVYEITYPADVPLDFLLDTIHPLHSTTRHSKLFYSCLLPFIVSSS</sequence>
<dbReference type="Proteomes" id="UP001215598">
    <property type="component" value="Unassembled WGS sequence"/>
</dbReference>
<organism evidence="2 3">
    <name type="scientific">Mycena metata</name>
    <dbReference type="NCBI Taxonomy" id="1033252"/>
    <lineage>
        <taxon>Eukaryota</taxon>
        <taxon>Fungi</taxon>
        <taxon>Dikarya</taxon>
        <taxon>Basidiomycota</taxon>
        <taxon>Agaricomycotina</taxon>
        <taxon>Agaricomycetes</taxon>
        <taxon>Agaricomycetidae</taxon>
        <taxon>Agaricales</taxon>
        <taxon>Marasmiineae</taxon>
        <taxon>Mycenaceae</taxon>
        <taxon>Mycena</taxon>
    </lineage>
</organism>
<dbReference type="AlphaFoldDB" id="A0AAD7K4R5"/>
<protein>
    <submittedName>
        <fullName evidence="2">Uncharacterized protein</fullName>
    </submittedName>
</protein>
<feature type="compositionally biased region" description="Low complexity" evidence="1">
    <location>
        <begin position="12"/>
        <end position="39"/>
    </location>
</feature>
<feature type="non-terminal residue" evidence="2">
    <location>
        <position position="1"/>
    </location>
</feature>
<dbReference type="EMBL" id="JARKIB010000007">
    <property type="protein sequence ID" value="KAJ7778342.1"/>
    <property type="molecule type" value="Genomic_DNA"/>
</dbReference>
<feature type="compositionally biased region" description="Basic residues" evidence="1">
    <location>
        <begin position="1"/>
        <end position="11"/>
    </location>
</feature>
<keyword evidence="3" id="KW-1185">Reference proteome</keyword>
<gene>
    <name evidence="2" type="ORF">B0H16DRAFT_1879005</name>
</gene>
<feature type="region of interest" description="Disordered" evidence="1">
    <location>
        <begin position="1"/>
        <end position="69"/>
    </location>
</feature>
<evidence type="ECO:0000313" key="2">
    <source>
        <dbReference type="EMBL" id="KAJ7778342.1"/>
    </source>
</evidence>
<evidence type="ECO:0000256" key="1">
    <source>
        <dbReference type="SAM" id="MobiDB-lite"/>
    </source>
</evidence>
<evidence type="ECO:0000313" key="3">
    <source>
        <dbReference type="Proteomes" id="UP001215598"/>
    </source>
</evidence>
<reference evidence="2" key="1">
    <citation type="submission" date="2023-03" db="EMBL/GenBank/DDBJ databases">
        <title>Massive genome expansion in bonnet fungi (Mycena s.s.) driven by repeated elements and novel gene families across ecological guilds.</title>
        <authorList>
            <consortium name="Lawrence Berkeley National Laboratory"/>
            <person name="Harder C.B."/>
            <person name="Miyauchi S."/>
            <person name="Viragh M."/>
            <person name="Kuo A."/>
            <person name="Thoen E."/>
            <person name="Andreopoulos B."/>
            <person name="Lu D."/>
            <person name="Skrede I."/>
            <person name="Drula E."/>
            <person name="Henrissat B."/>
            <person name="Morin E."/>
            <person name="Kohler A."/>
            <person name="Barry K."/>
            <person name="LaButti K."/>
            <person name="Morin E."/>
            <person name="Salamov A."/>
            <person name="Lipzen A."/>
            <person name="Mereny Z."/>
            <person name="Hegedus B."/>
            <person name="Baldrian P."/>
            <person name="Stursova M."/>
            <person name="Weitz H."/>
            <person name="Taylor A."/>
            <person name="Grigoriev I.V."/>
            <person name="Nagy L.G."/>
            <person name="Martin F."/>
            <person name="Kauserud H."/>
        </authorList>
    </citation>
    <scope>NUCLEOTIDE SEQUENCE</scope>
    <source>
        <strain evidence="2">CBHHK182m</strain>
    </source>
</reference>